<evidence type="ECO:0000259" key="2">
    <source>
        <dbReference type="Pfam" id="PF04235"/>
    </source>
</evidence>
<feature type="transmembrane region" description="Helical" evidence="1">
    <location>
        <begin position="60"/>
        <end position="80"/>
    </location>
</feature>
<evidence type="ECO:0000313" key="3">
    <source>
        <dbReference type="EMBL" id="MBB2147497.1"/>
    </source>
</evidence>
<evidence type="ECO:0000256" key="1">
    <source>
        <dbReference type="SAM" id="Phobius"/>
    </source>
</evidence>
<keyword evidence="1" id="KW-1133">Transmembrane helix</keyword>
<keyword evidence="4" id="KW-1185">Reference proteome</keyword>
<feature type="transmembrane region" description="Helical" evidence="1">
    <location>
        <begin position="351"/>
        <end position="370"/>
    </location>
</feature>
<keyword evidence="1" id="KW-0812">Transmembrane</keyword>
<dbReference type="Pfam" id="PF04235">
    <property type="entry name" value="DUF418"/>
    <property type="match status" value="1"/>
</dbReference>
<feature type="transmembrane region" description="Helical" evidence="1">
    <location>
        <begin position="123"/>
        <end position="139"/>
    </location>
</feature>
<name>A0ABR6EQI9_9SPHI</name>
<evidence type="ECO:0000313" key="4">
    <source>
        <dbReference type="Proteomes" id="UP000636110"/>
    </source>
</evidence>
<keyword evidence="1" id="KW-0472">Membrane</keyword>
<dbReference type="RefSeq" id="WP_182952770.1">
    <property type="nucleotide sequence ID" value="NZ_WNXC01000001.1"/>
</dbReference>
<gene>
    <name evidence="3" type="ORF">GM920_01105</name>
</gene>
<feature type="transmembrane region" description="Helical" evidence="1">
    <location>
        <begin position="144"/>
        <end position="163"/>
    </location>
</feature>
<dbReference type="InterPro" id="IPR007349">
    <property type="entry name" value="DUF418"/>
</dbReference>
<dbReference type="PANTHER" id="PTHR30590">
    <property type="entry name" value="INNER MEMBRANE PROTEIN"/>
    <property type="match status" value="1"/>
</dbReference>
<comment type="caution">
    <text evidence="3">The sequence shown here is derived from an EMBL/GenBank/DDBJ whole genome shotgun (WGS) entry which is preliminary data.</text>
</comment>
<feature type="transmembrane region" description="Helical" evidence="1">
    <location>
        <begin position="217"/>
        <end position="236"/>
    </location>
</feature>
<protein>
    <submittedName>
        <fullName evidence="3">DUF418 domain-containing protein</fullName>
    </submittedName>
</protein>
<feature type="domain" description="DUF418" evidence="2">
    <location>
        <begin position="234"/>
        <end position="394"/>
    </location>
</feature>
<feature type="transmembrane region" description="Helical" evidence="1">
    <location>
        <begin position="278"/>
        <end position="306"/>
    </location>
</feature>
<dbReference type="PANTHER" id="PTHR30590:SF2">
    <property type="entry name" value="INNER MEMBRANE PROTEIN"/>
    <property type="match status" value="1"/>
</dbReference>
<proteinExistence type="predicted"/>
<reference evidence="3 4" key="1">
    <citation type="submission" date="2019-11" db="EMBL/GenBank/DDBJ databases">
        <title>Description of Pedobacter sp. LMG 31462T.</title>
        <authorList>
            <person name="Carlier A."/>
            <person name="Qi S."/>
            <person name="Vandamme P."/>
        </authorList>
    </citation>
    <scope>NUCLEOTIDE SEQUENCE [LARGE SCALE GENOMIC DNA]</scope>
    <source>
        <strain evidence="3 4">LMG 31462</strain>
    </source>
</reference>
<organism evidence="3 4">
    <name type="scientific">Pedobacter gandavensis</name>
    <dbReference type="NCBI Taxonomy" id="2679963"/>
    <lineage>
        <taxon>Bacteria</taxon>
        <taxon>Pseudomonadati</taxon>
        <taxon>Bacteroidota</taxon>
        <taxon>Sphingobacteriia</taxon>
        <taxon>Sphingobacteriales</taxon>
        <taxon>Sphingobacteriaceae</taxon>
        <taxon>Pedobacter</taxon>
    </lineage>
</organism>
<sequence length="403" mass="46637">MQKTANQAGTNNRITVIDAMRGITLIGICATHALQHFGAFPSNTQPPFPLIGTMDDITSWILQYLVMGKFFIIFSFLFGLSFFIQMDSAAKKGIDFRGRFLWRLTLLFLIGLVHSAIFRNDILIIYAVLGFPLVLMYRWSSKWLITIALFFVLGGAQLTYIGYQTLRTEMATQQIERPAERRARWQDIFLHQSFKANLEHNTTEQLSFKFNFQFGEYGRGYMTMGFFILGLLTGRVRLFQNMDKYRRNLLNAACLSLVAVLLLYAIKPLLPPGEKLTFIAWLAIPVDSLINLLSAYLWFVLIIELYNRKSVQQRLGKIVSYGRMGLTNYILQSILGVFIFYGYGLGLHHQLGTFLSIIVCLCYTVVQIQLSDIWLKRFRYGPVEWLWRSGTYLKWQPLRLEKR</sequence>
<dbReference type="Proteomes" id="UP000636110">
    <property type="component" value="Unassembled WGS sequence"/>
</dbReference>
<accession>A0ABR6EQI9</accession>
<feature type="transmembrane region" description="Helical" evidence="1">
    <location>
        <begin position="248"/>
        <end position="266"/>
    </location>
</feature>
<feature type="transmembrane region" description="Helical" evidence="1">
    <location>
        <begin position="100"/>
        <end position="117"/>
    </location>
</feature>
<dbReference type="InterPro" id="IPR052529">
    <property type="entry name" value="Bact_Transport_Assoc"/>
</dbReference>
<feature type="transmembrane region" description="Helical" evidence="1">
    <location>
        <begin position="21"/>
        <end position="40"/>
    </location>
</feature>
<dbReference type="EMBL" id="WNXC01000001">
    <property type="protein sequence ID" value="MBB2147497.1"/>
    <property type="molecule type" value="Genomic_DNA"/>
</dbReference>
<feature type="transmembrane region" description="Helical" evidence="1">
    <location>
        <begin position="326"/>
        <end position="345"/>
    </location>
</feature>